<name>A0A6A5SYL0_9PLEO</name>
<keyword evidence="3" id="KW-1185">Reference proteome</keyword>
<proteinExistence type="predicted"/>
<evidence type="ECO:0000256" key="1">
    <source>
        <dbReference type="SAM" id="MobiDB-lite"/>
    </source>
</evidence>
<accession>A0A6A5SYL0</accession>
<dbReference type="AlphaFoldDB" id="A0A6A5SYL0"/>
<evidence type="ECO:0000313" key="2">
    <source>
        <dbReference type="EMBL" id="KAF1944479.1"/>
    </source>
</evidence>
<feature type="compositionally biased region" description="Pro residues" evidence="1">
    <location>
        <begin position="12"/>
        <end position="28"/>
    </location>
</feature>
<protein>
    <submittedName>
        <fullName evidence="2">Uncharacterized protein</fullName>
    </submittedName>
</protein>
<feature type="region of interest" description="Disordered" evidence="1">
    <location>
        <begin position="1"/>
        <end position="35"/>
    </location>
</feature>
<evidence type="ECO:0000313" key="3">
    <source>
        <dbReference type="Proteomes" id="UP000800038"/>
    </source>
</evidence>
<organism evidence="2 3">
    <name type="scientific">Clathrospora elynae</name>
    <dbReference type="NCBI Taxonomy" id="706981"/>
    <lineage>
        <taxon>Eukaryota</taxon>
        <taxon>Fungi</taxon>
        <taxon>Dikarya</taxon>
        <taxon>Ascomycota</taxon>
        <taxon>Pezizomycotina</taxon>
        <taxon>Dothideomycetes</taxon>
        <taxon>Pleosporomycetidae</taxon>
        <taxon>Pleosporales</taxon>
        <taxon>Diademaceae</taxon>
        <taxon>Clathrospora</taxon>
    </lineage>
</organism>
<reference evidence="2" key="1">
    <citation type="journal article" date="2020" name="Stud. Mycol.">
        <title>101 Dothideomycetes genomes: a test case for predicting lifestyles and emergence of pathogens.</title>
        <authorList>
            <person name="Haridas S."/>
            <person name="Albert R."/>
            <person name="Binder M."/>
            <person name="Bloem J."/>
            <person name="Labutti K."/>
            <person name="Salamov A."/>
            <person name="Andreopoulos B."/>
            <person name="Baker S."/>
            <person name="Barry K."/>
            <person name="Bills G."/>
            <person name="Bluhm B."/>
            <person name="Cannon C."/>
            <person name="Castanera R."/>
            <person name="Culley D."/>
            <person name="Daum C."/>
            <person name="Ezra D."/>
            <person name="Gonzalez J."/>
            <person name="Henrissat B."/>
            <person name="Kuo A."/>
            <person name="Liang C."/>
            <person name="Lipzen A."/>
            <person name="Lutzoni F."/>
            <person name="Magnuson J."/>
            <person name="Mondo S."/>
            <person name="Nolan M."/>
            <person name="Ohm R."/>
            <person name="Pangilinan J."/>
            <person name="Park H.-J."/>
            <person name="Ramirez L."/>
            <person name="Alfaro M."/>
            <person name="Sun H."/>
            <person name="Tritt A."/>
            <person name="Yoshinaga Y."/>
            <person name="Zwiers L.-H."/>
            <person name="Turgeon B."/>
            <person name="Goodwin S."/>
            <person name="Spatafora J."/>
            <person name="Crous P."/>
            <person name="Grigoriev I."/>
        </authorList>
    </citation>
    <scope>NUCLEOTIDE SEQUENCE</scope>
    <source>
        <strain evidence="2">CBS 161.51</strain>
    </source>
</reference>
<sequence length="95" mass="10594">MLFSTPALPSITAPPSPPCFHETPPPLFPHNTTRENPSAPLHRLRLFLKAQQRELPHVRAVLPSFWLAGKRIQCRNKGCPLGWAAARVSDTYDGD</sequence>
<gene>
    <name evidence="2" type="ORF">EJ02DRAFT_452343</name>
</gene>
<dbReference type="EMBL" id="ML976016">
    <property type="protein sequence ID" value="KAF1944479.1"/>
    <property type="molecule type" value="Genomic_DNA"/>
</dbReference>
<dbReference type="Proteomes" id="UP000800038">
    <property type="component" value="Unassembled WGS sequence"/>
</dbReference>